<reference evidence="1 2" key="1">
    <citation type="submission" date="2020-02" db="EMBL/GenBank/DDBJ databases">
        <authorList>
            <person name="Li X.-J."/>
            <person name="Feng X.-M."/>
        </authorList>
    </citation>
    <scope>NUCLEOTIDE SEQUENCE [LARGE SCALE GENOMIC DNA]</scope>
    <source>
        <strain evidence="1 2">CGMCC 4.7225</strain>
    </source>
</reference>
<dbReference type="EMBL" id="JAAGOB010000007">
    <property type="protein sequence ID" value="NED96459.1"/>
    <property type="molecule type" value="Genomic_DNA"/>
</dbReference>
<dbReference type="Proteomes" id="UP000469185">
    <property type="component" value="Unassembled WGS sequence"/>
</dbReference>
<keyword evidence="2" id="KW-1185">Reference proteome</keyword>
<accession>A0A6N9YNP5</accession>
<gene>
    <name evidence="1" type="ORF">G1H11_14205</name>
</gene>
<dbReference type="AlphaFoldDB" id="A0A6N9YNP5"/>
<organism evidence="1 2">
    <name type="scientific">Phytoactinopolyspora alkaliphila</name>
    <dbReference type="NCBI Taxonomy" id="1783498"/>
    <lineage>
        <taxon>Bacteria</taxon>
        <taxon>Bacillati</taxon>
        <taxon>Actinomycetota</taxon>
        <taxon>Actinomycetes</taxon>
        <taxon>Jiangellales</taxon>
        <taxon>Jiangellaceae</taxon>
        <taxon>Phytoactinopolyspora</taxon>
    </lineage>
</organism>
<evidence type="ECO:0000313" key="2">
    <source>
        <dbReference type="Proteomes" id="UP000469185"/>
    </source>
</evidence>
<protein>
    <recommendedName>
        <fullName evidence="3">Helix-turn-helix DNA binding domain protein</fullName>
    </recommendedName>
</protein>
<sequence>MNQQMCAAGCGRPTSGSALCHTKERSCEERMVREVAELPSIGDDLDLARTRQAVLGSGGRSSETPVPWDDRVARVQAAFVGAMWTWTMAIWDHVEPLPTGGLPGIGRWMHARINRLLDHPDVGEFANTLHRHTRRALKVIDRPAEGLFAGICSARTPKGECPEWLYALPGKSIVTCRVCGAHYDVAWRREILRQHAENTLMTAAEIARAVTWLDTQVRADRVRQWASRGRLIRRGSDEQGRPTYRLGDVLDLAAAEEQRRNKAKAS</sequence>
<evidence type="ECO:0008006" key="3">
    <source>
        <dbReference type="Google" id="ProtNLM"/>
    </source>
</evidence>
<name>A0A6N9YNP5_9ACTN</name>
<proteinExistence type="predicted"/>
<evidence type="ECO:0000313" key="1">
    <source>
        <dbReference type="EMBL" id="NED96459.1"/>
    </source>
</evidence>
<dbReference type="RefSeq" id="WP_163819247.1">
    <property type="nucleotide sequence ID" value="NZ_JAAGOB010000007.1"/>
</dbReference>
<comment type="caution">
    <text evidence="1">The sequence shown here is derived from an EMBL/GenBank/DDBJ whole genome shotgun (WGS) entry which is preliminary data.</text>
</comment>